<dbReference type="Proteomes" id="UP000002051">
    <property type="component" value="Chromosome 2"/>
</dbReference>
<dbReference type="AlphaFoldDB" id="G7IIB3"/>
<reference evidence="7 9" key="2">
    <citation type="journal article" date="2014" name="BMC Genomics">
        <title>An improved genome release (version Mt4.0) for the model legume Medicago truncatula.</title>
        <authorList>
            <person name="Tang H."/>
            <person name="Krishnakumar V."/>
            <person name="Bidwell S."/>
            <person name="Rosen B."/>
            <person name="Chan A."/>
            <person name="Zhou S."/>
            <person name="Gentzbittel L."/>
            <person name="Childs K.L."/>
            <person name="Yandell M."/>
            <person name="Gundlach H."/>
            <person name="Mayer K.F."/>
            <person name="Schwartz D.C."/>
            <person name="Town C.D."/>
        </authorList>
    </citation>
    <scope>GENOME REANNOTATION</scope>
    <source>
        <strain evidence="8 9">cv. Jemalong A17</strain>
    </source>
</reference>
<dbReference type="PROSITE" id="PS00530">
    <property type="entry name" value="RNASE_T2_1"/>
    <property type="match status" value="1"/>
</dbReference>
<reference evidence="7 9" key="1">
    <citation type="journal article" date="2011" name="Nature">
        <title>The Medicago genome provides insight into the evolution of rhizobial symbioses.</title>
        <authorList>
            <person name="Young N.D."/>
            <person name="Debelle F."/>
            <person name="Oldroyd G.E."/>
            <person name="Geurts R."/>
            <person name="Cannon S.B."/>
            <person name="Udvardi M.K."/>
            <person name="Benedito V.A."/>
            <person name="Mayer K.F."/>
            <person name="Gouzy J."/>
            <person name="Schoof H."/>
            <person name="Van de Peer Y."/>
            <person name="Proost S."/>
            <person name="Cook D.R."/>
            <person name="Meyers B.C."/>
            <person name="Spannagl M."/>
            <person name="Cheung F."/>
            <person name="De Mita S."/>
            <person name="Krishnakumar V."/>
            <person name="Gundlach H."/>
            <person name="Zhou S."/>
            <person name="Mudge J."/>
            <person name="Bharti A.K."/>
            <person name="Murray J.D."/>
            <person name="Naoumkina M.A."/>
            <person name="Rosen B."/>
            <person name="Silverstein K.A."/>
            <person name="Tang H."/>
            <person name="Rombauts S."/>
            <person name="Zhao P.X."/>
            <person name="Zhou P."/>
            <person name="Barbe V."/>
            <person name="Bardou P."/>
            <person name="Bechner M."/>
            <person name="Bellec A."/>
            <person name="Berger A."/>
            <person name="Berges H."/>
            <person name="Bidwell S."/>
            <person name="Bisseling T."/>
            <person name="Choisne N."/>
            <person name="Couloux A."/>
            <person name="Denny R."/>
            <person name="Deshpande S."/>
            <person name="Dai X."/>
            <person name="Doyle J.J."/>
            <person name="Dudez A.M."/>
            <person name="Farmer A.D."/>
            <person name="Fouteau S."/>
            <person name="Franken C."/>
            <person name="Gibelin C."/>
            <person name="Gish J."/>
            <person name="Goldstein S."/>
            <person name="Gonzalez A.J."/>
            <person name="Green P.J."/>
            <person name="Hallab A."/>
            <person name="Hartog M."/>
            <person name="Hua A."/>
            <person name="Humphray S.J."/>
            <person name="Jeong D.H."/>
            <person name="Jing Y."/>
            <person name="Jocker A."/>
            <person name="Kenton S.M."/>
            <person name="Kim D.J."/>
            <person name="Klee K."/>
            <person name="Lai H."/>
            <person name="Lang C."/>
            <person name="Lin S."/>
            <person name="Macmil S.L."/>
            <person name="Magdelenat G."/>
            <person name="Matthews L."/>
            <person name="McCorrison J."/>
            <person name="Monaghan E.L."/>
            <person name="Mun J.H."/>
            <person name="Najar F.Z."/>
            <person name="Nicholson C."/>
            <person name="Noirot C."/>
            <person name="O'Bleness M."/>
            <person name="Paule C.R."/>
            <person name="Poulain J."/>
            <person name="Prion F."/>
            <person name="Qin B."/>
            <person name="Qu C."/>
            <person name="Retzel E.F."/>
            <person name="Riddle C."/>
            <person name="Sallet E."/>
            <person name="Samain S."/>
            <person name="Samson N."/>
            <person name="Sanders I."/>
            <person name="Saurat O."/>
            <person name="Scarpelli C."/>
            <person name="Schiex T."/>
            <person name="Segurens B."/>
            <person name="Severin A.J."/>
            <person name="Sherrier D.J."/>
            <person name="Shi R."/>
            <person name="Sims S."/>
            <person name="Singer S.R."/>
            <person name="Sinharoy S."/>
            <person name="Sterck L."/>
            <person name="Viollet A."/>
            <person name="Wang B.B."/>
            <person name="Wang K."/>
            <person name="Wang M."/>
            <person name="Wang X."/>
            <person name="Warfsmann J."/>
            <person name="Weissenbach J."/>
            <person name="White D.D."/>
            <person name="White J.D."/>
            <person name="Wiley G.B."/>
            <person name="Wincker P."/>
            <person name="Xing Y."/>
            <person name="Yang L."/>
            <person name="Yao Z."/>
            <person name="Ying F."/>
            <person name="Zhai J."/>
            <person name="Zhou L."/>
            <person name="Zuber A."/>
            <person name="Denarie J."/>
            <person name="Dixon R.A."/>
            <person name="May G.D."/>
            <person name="Schwartz D.C."/>
            <person name="Rogers J."/>
            <person name="Quetier F."/>
            <person name="Town C.D."/>
            <person name="Roe B.A."/>
        </authorList>
    </citation>
    <scope>NUCLEOTIDE SEQUENCE [LARGE SCALE GENOMIC DNA]</scope>
    <source>
        <strain evidence="7">A17</strain>
        <strain evidence="8 9">cv. Jemalong A17</strain>
    </source>
</reference>
<dbReference type="InterPro" id="IPR036430">
    <property type="entry name" value="RNase_T2-like_sf"/>
</dbReference>
<proteinExistence type="inferred from homology"/>
<dbReference type="GO" id="GO:0003723">
    <property type="term" value="F:RNA binding"/>
    <property type="evidence" value="ECO:0007669"/>
    <property type="project" value="InterPro"/>
</dbReference>
<keyword evidence="2" id="KW-0540">Nuclease</keyword>
<comment type="similarity">
    <text evidence="1 6">Belongs to the RNase T2 family.</text>
</comment>
<dbReference type="SUPFAM" id="SSF55895">
    <property type="entry name" value="Ribonuclease Rh-like"/>
    <property type="match status" value="1"/>
</dbReference>
<keyword evidence="5" id="KW-0456">Lyase</keyword>
<dbReference type="GO" id="GO:0005576">
    <property type="term" value="C:extracellular region"/>
    <property type="evidence" value="ECO:0000318"/>
    <property type="project" value="GO_Central"/>
</dbReference>
<gene>
    <name evidence="7" type="ordered locus">MTR_2g104330</name>
</gene>
<dbReference type="GO" id="GO:0006401">
    <property type="term" value="P:RNA catabolic process"/>
    <property type="evidence" value="ECO:0000318"/>
    <property type="project" value="GO_Central"/>
</dbReference>
<dbReference type="GO" id="GO:0004521">
    <property type="term" value="F:RNA endonuclease activity"/>
    <property type="evidence" value="ECO:0000318"/>
    <property type="project" value="GO_Central"/>
</dbReference>
<keyword evidence="4" id="KW-0378">Hydrolase</keyword>
<dbReference type="GO" id="GO:0016787">
    <property type="term" value="F:hydrolase activity"/>
    <property type="evidence" value="ECO:0007669"/>
    <property type="project" value="UniProtKB-KW"/>
</dbReference>
<reference evidence="8" key="3">
    <citation type="submission" date="2015-04" db="UniProtKB">
        <authorList>
            <consortium name="EnsemblPlants"/>
        </authorList>
    </citation>
    <scope>IDENTIFICATION</scope>
    <source>
        <strain evidence="8">cv. Jemalong A17</strain>
    </source>
</reference>
<accession>G7IIB3</accession>
<dbReference type="InterPro" id="IPR018188">
    <property type="entry name" value="RNase_T2_His_AS_1"/>
</dbReference>
<keyword evidence="9" id="KW-1185">Reference proteome</keyword>
<protein>
    <submittedName>
        <fullName evidence="7">Ribonuclease T2 family protein</fullName>
    </submittedName>
</protein>
<dbReference type="EnsemblPlants" id="AES68200">
    <property type="protein sequence ID" value="AES68200"/>
    <property type="gene ID" value="MTR_2g104330"/>
</dbReference>
<dbReference type="Pfam" id="PF00445">
    <property type="entry name" value="Ribonuclease_T2"/>
    <property type="match status" value="1"/>
</dbReference>
<sequence>MYYYTLHGLWPSNKGNSGLKVGENQLNKDWPSLEEKTKIGPGRTDNIPFWIEQWKNHGTCSVSILDQVQYFSLVLKMYNTINVRNILQRENVIPGGTCM</sequence>
<dbReference type="PaxDb" id="3880-AES68200"/>
<name>G7IIB3_MEDTR</name>
<evidence type="ECO:0000313" key="9">
    <source>
        <dbReference type="Proteomes" id="UP000002051"/>
    </source>
</evidence>
<dbReference type="Gene3D" id="3.90.730.10">
    <property type="entry name" value="Ribonuclease T2-like"/>
    <property type="match status" value="1"/>
</dbReference>
<evidence type="ECO:0000256" key="1">
    <source>
        <dbReference type="ARBA" id="ARBA00007469"/>
    </source>
</evidence>
<keyword evidence="3" id="KW-0255">Endonuclease</keyword>
<evidence type="ECO:0000256" key="2">
    <source>
        <dbReference type="ARBA" id="ARBA00022722"/>
    </source>
</evidence>
<dbReference type="GO" id="GO:0033897">
    <property type="term" value="F:ribonuclease T2 activity"/>
    <property type="evidence" value="ECO:0007669"/>
    <property type="project" value="InterPro"/>
</dbReference>
<evidence type="ECO:0000313" key="8">
    <source>
        <dbReference type="EnsemblPlants" id="AES68200"/>
    </source>
</evidence>
<evidence type="ECO:0000256" key="4">
    <source>
        <dbReference type="ARBA" id="ARBA00022801"/>
    </source>
</evidence>
<evidence type="ECO:0000256" key="3">
    <source>
        <dbReference type="ARBA" id="ARBA00022759"/>
    </source>
</evidence>
<dbReference type="PANTHER" id="PTHR11240:SF75">
    <property type="entry name" value="RIBONUCLEASE 3"/>
    <property type="match status" value="1"/>
</dbReference>
<dbReference type="HOGENOM" id="CLU_2323923_0_0_1"/>
<evidence type="ECO:0000256" key="6">
    <source>
        <dbReference type="RuleBase" id="RU004328"/>
    </source>
</evidence>
<evidence type="ECO:0000256" key="5">
    <source>
        <dbReference type="ARBA" id="ARBA00023239"/>
    </source>
</evidence>
<dbReference type="EMBL" id="CM001218">
    <property type="protein sequence ID" value="AES68200.1"/>
    <property type="molecule type" value="Genomic_DNA"/>
</dbReference>
<dbReference type="InterPro" id="IPR001568">
    <property type="entry name" value="RNase_T2-like"/>
</dbReference>
<dbReference type="PANTHER" id="PTHR11240">
    <property type="entry name" value="RIBONUCLEASE T2"/>
    <property type="match status" value="1"/>
</dbReference>
<organism evidence="7 9">
    <name type="scientific">Medicago truncatula</name>
    <name type="common">Barrel medic</name>
    <name type="synonym">Medicago tribuloides</name>
    <dbReference type="NCBI Taxonomy" id="3880"/>
    <lineage>
        <taxon>Eukaryota</taxon>
        <taxon>Viridiplantae</taxon>
        <taxon>Streptophyta</taxon>
        <taxon>Embryophyta</taxon>
        <taxon>Tracheophyta</taxon>
        <taxon>Spermatophyta</taxon>
        <taxon>Magnoliopsida</taxon>
        <taxon>eudicotyledons</taxon>
        <taxon>Gunneridae</taxon>
        <taxon>Pentapetalae</taxon>
        <taxon>rosids</taxon>
        <taxon>fabids</taxon>
        <taxon>Fabales</taxon>
        <taxon>Fabaceae</taxon>
        <taxon>Papilionoideae</taxon>
        <taxon>50 kb inversion clade</taxon>
        <taxon>NPAAA clade</taxon>
        <taxon>Hologalegina</taxon>
        <taxon>IRL clade</taxon>
        <taxon>Trifolieae</taxon>
        <taxon>Medicago</taxon>
    </lineage>
</organism>
<evidence type="ECO:0000313" key="7">
    <source>
        <dbReference type="EMBL" id="AES68200.1"/>
    </source>
</evidence>